<evidence type="ECO:0000313" key="2">
    <source>
        <dbReference type="Proteomes" id="UP001049176"/>
    </source>
</evidence>
<reference evidence="1" key="1">
    <citation type="journal article" date="2021" name="Genome Biol. Evol.">
        <title>The assembled and annotated genome of the fairy-ring fungus Marasmius oreades.</title>
        <authorList>
            <person name="Hiltunen M."/>
            <person name="Ament-Velasquez S.L."/>
            <person name="Johannesson H."/>
        </authorList>
    </citation>
    <scope>NUCLEOTIDE SEQUENCE</scope>
    <source>
        <strain evidence="1">03SP1</strain>
    </source>
</reference>
<sequence length="467" mass="53846">MLPSIPFYPSFFDHLRRLALEFRREDHAHANKLIKTENADITSLIDTSILDSLSVRNDPPTPDEADTLRSQCRIGSSTIKSLDAEIDQLRTRSMELRQTREQWGGRMTASMRVLHPIRLLSDEMLAIVFRFCVDEDIRTEELMANLDPLDDCSPPTLDVTKSPWVLGQVCRRWRRVALSTPRLWNMVEINFQRAKGPIIGPHLFFTHHLLPLRLARVQNQPLSISLNLPTSDGNIIPPILWSKLSQWKNLTIRSPMLYFGYLTRCANRLSNLSCLHLHFKLPPQDEIPNHRFGIYGIFQNTPNLRQLTLSGNVESMSFLSMEFPWKQITYFTTRNIIPPCHSSAVFRTDFYFQILPLLKNVQECSLVPISFHTETYRSLTLPKLHRLVFTGPKHGIATLTDYLDLPALRSLRFDNLALPEIRICPIRHRVNSRSLFLMISTSIPKRSPECSNHPICEVFTQSGFLLV</sequence>
<evidence type="ECO:0008006" key="3">
    <source>
        <dbReference type="Google" id="ProtNLM"/>
    </source>
</evidence>
<dbReference type="KEGG" id="more:E1B28_009561"/>
<organism evidence="1 2">
    <name type="scientific">Marasmius oreades</name>
    <name type="common">fairy-ring Marasmius</name>
    <dbReference type="NCBI Taxonomy" id="181124"/>
    <lineage>
        <taxon>Eukaryota</taxon>
        <taxon>Fungi</taxon>
        <taxon>Dikarya</taxon>
        <taxon>Basidiomycota</taxon>
        <taxon>Agaricomycotina</taxon>
        <taxon>Agaricomycetes</taxon>
        <taxon>Agaricomycetidae</taxon>
        <taxon>Agaricales</taxon>
        <taxon>Marasmiineae</taxon>
        <taxon>Marasmiaceae</taxon>
        <taxon>Marasmius</taxon>
    </lineage>
</organism>
<proteinExistence type="predicted"/>
<dbReference type="RefSeq" id="XP_043006913.1">
    <property type="nucleotide sequence ID" value="XM_043154458.1"/>
</dbReference>
<name>A0A9P7RVY8_9AGAR</name>
<dbReference type="GeneID" id="66078637"/>
<dbReference type="OrthoDB" id="2269034at2759"/>
<accession>A0A9P7RVY8</accession>
<gene>
    <name evidence="1" type="ORF">E1B28_009561</name>
</gene>
<protein>
    <recommendedName>
        <fullName evidence="3">F-box domain-containing protein</fullName>
    </recommendedName>
</protein>
<keyword evidence="2" id="KW-1185">Reference proteome</keyword>
<dbReference type="Proteomes" id="UP001049176">
    <property type="component" value="Chromosome 6"/>
</dbReference>
<dbReference type="EMBL" id="CM032186">
    <property type="protein sequence ID" value="KAG7090443.1"/>
    <property type="molecule type" value="Genomic_DNA"/>
</dbReference>
<dbReference type="AlphaFoldDB" id="A0A9P7RVY8"/>
<evidence type="ECO:0000313" key="1">
    <source>
        <dbReference type="EMBL" id="KAG7090443.1"/>
    </source>
</evidence>
<comment type="caution">
    <text evidence="1">The sequence shown here is derived from an EMBL/GenBank/DDBJ whole genome shotgun (WGS) entry which is preliminary data.</text>
</comment>